<protein>
    <recommendedName>
        <fullName evidence="3">RRM domain-containing protein</fullName>
    </recommendedName>
</protein>
<keyword evidence="5" id="KW-1185">Reference proteome</keyword>
<comment type="caution">
    <text evidence="4">The sequence shown here is derived from an EMBL/GenBank/DDBJ whole genome shotgun (WGS) entry which is preliminary data.</text>
</comment>
<feature type="compositionally biased region" description="Low complexity" evidence="2">
    <location>
        <begin position="26"/>
        <end position="39"/>
    </location>
</feature>
<feature type="region of interest" description="Disordered" evidence="2">
    <location>
        <begin position="212"/>
        <end position="232"/>
    </location>
</feature>
<feature type="compositionally biased region" description="Basic and acidic residues" evidence="2">
    <location>
        <begin position="215"/>
        <end position="232"/>
    </location>
</feature>
<dbReference type="PROSITE" id="PS50102">
    <property type="entry name" value="RRM"/>
    <property type="match status" value="1"/>
</dbReference>
<dbReference type="GO" id="GO:0003723">
    <property type="term" value="F:RNA binding"/>
    <property type="evidence" value="ECO:0007669"/>
    <property type="project" value="UniProtKB-UniRule"/>
</dbReference>
<keyword evidence="1" id="KW-0694">RNA-binding</keyword>
<evidence type="ECO:0000313" key="5">
    <source>
        <dbReference type="Proteomes" id="UP000094065"/>
    </source>
</evidence>
<feature type="domain" description="RRM" evidence="3">
    <location>
        <begin position="91"/>
        <end position="169"/>
    </location>
</feature>
<evidence type="ECO:0000256" key="1">
    <source>
        <dbReference type="PROSITE-ProRule" id="PRU00176"/>
    </source>
</evidence>
<organism evidence="4 5">
    <name type="scientific">Cryptococcus amylolentus CBS 6039</name>
    <dbReference type="NCBI Taxonomy" id="1295533"/>
    <lineage>
        <taxon>Eukaryota</taxon>
        <taxon>Fungi</taxon>
        <taxon>Dikarya</taxon>
        <taxon>Basidiomycota</taxon>
        <taxon>Agaricomycotina</taxon>
        <taxon>Tremellomycetes</taxon>
        <taxon>Tremellales</taxon>
        <taxon>Cryptococcaceae</taxon>
        <taxon>Cryptococcus</taxon>
    </lineage>
</organism>
<dbReference type="Proteomes" id="UP000094065">
    <property type="component" value="Unassembled WGS sequence"/>
</dbReference>
<dbReference type="CDD" id="cd12363">
    <property type="entry name" value="RRM_TRA2"/>
    <property type="match status" value="1"/>
</dbReference>
<evidence type="ECO:0000256" key="2">
    <source>
        <dbReference type="SAM" id="MobiDB-lite"/>
    </source>
</evidence>
<feature type="region of interest" description="Disordered" evidence="2">
    <location>
        <begin position="58"/>
        <end position="88"/>
    </location>
</feature>
<sequence>MAFSAAYVPSSPGPWEDRLPYPGYIAYPSSAPSRSSSGSYDHERDELQAEIDRLMAYTANVRSPSPNDSLVEDDTYTPPKPSNAPDAKPTNILGVFGLSVRTTEKDLREEFSVYGQVEKVVIVYDQRTGRSRGFGFITMRSVDDASICITKLNGIIIHGRHIRVDFSATRKPHDPTPGQYLGFQRAIPDDIPLGRPRYEEYRGYRGPRFSPYWDSPEHRGRQRHDERGRYRERYPARDYDRYISRPHRDDYDYDLYRTRSRSPRPARYSASPERPDERCALDYDEPRGSRL</sequence>
<dbReference type="InterPro" id="IPR012677">
    <property type="entry name" value="Nucleotide-bd_a/b_plait_sf"/>
</dbReference>
<proteinExistence type="predicted"/>
<dbReference type="EMBL" id="AWGJ01000003">
    <property type="protein sequence ID" value="ODN81967.1"/>
    <property type="molecule type" value="Genomic_DNA"/>
</dbReference>
<dbReference type="RefSeq" id="XP_018996286.1">
    <property type="nucleotide sequence ID" value="XM_019135883.1"/>
</dbReference>
<reference evidence="4 5" key="1">
    <citation type="submission" date="2016-06" db="EMBL/GenBank/DDBJ databases">
        <title>Evolution of pathogenesis and genome organization in the Tremellales.</title>
        <authorList>
            <person name="Cuomo C."/>
            <person name="Litvintseva A."/>
            <person name="Heitman J."/>
            <person name="Chen Y."/>
            <person name="Sun S."/>
            <person name="Springer D."/>
            <person name="Dromer F."/>
            <person name="Young S."/>
            <person name="Zeng Q."/>
            <person name="Chapman S."/>
            <person name="Gujja S."/>
            <person name="Saif S."/>
            <person name="Birren B."/>
        </authorList>
    </citation>
    <scope>NUCLEOTIDE SEQUENCE [LARGE SCALE GENOMIC DNA]</scope>
    <source>
        <strain evidence="4 5">CBS 6039</strain>
    </source>
</reference>
<dbReference type="Pfam" id="PF00076">
    <property type="entry name" value="RRM_1"/>
    <property type="match status" value="1"/>
</dbReference>
<dbReference type="InterPro" id="IPR050441">
    <property type="entry name" value="RBM"/>
</dbReference>
<feature type="region of interest" description="Disordered" evidence="2">
    <location>
        <begin position="253"/>
        <end position="291"/>
    </location>
</feature>
<evidence type="ECO:0000313" key="4">
    <source>
        <dbReference type="EMBL" id="ODN81967.1"/>
    </source>
</evidence>
<evidence type="ECO:0000259" key="3">
    <source>
        <dbReference type="PROSITE" id="PS50102"/>
    </source>
</evidence>
<dbReference type="AlphaFoldDB" id="A0A1E3I086"/>
<name>A0A1E3I086_9TREE</name>
<dbReference type="SUPFAM" id="SSF54928">
    <property type="entry name" value="RNA-binding domain, RBD"/>
    <property type="match status" value="1"/>
</dbReference>
<dbReference type="InterPro" id="IPR035979">
    <property type="entry name" value="RBD_domain_sf"/>
</dbReference>
<dbReference type="Gene3D" id="3.30.70.330">
    <property type="match status" value="1"/>
</dbReference>
<accession>A0A1E3I086</accession>
<dbReference type="OrthoDB" id="439808at2759"/>
<gene>
    <name evidence="4" type="ORF">L202_02301</name>
</gene>
<dbReference type="InterPro" id="IPR000504">
    <property type="entry name" value="RRM_dom"/>
</dbReference>
<dbReference type="STRING" id="1295533.A0A1E3I086"/>
<feature type="compositionally biased region" description="Basic and acidic residues" evidence="2">
    <location>
        <begin position="273"/>
        <end position="291"/>
    </location>
</feature>
<dbReference type="PANTHER" id="PTHR48034">
    <property type="entry name" value="TRANSFORMER-2 SEX-DETERMINING PROTEIN-RELATED"/>
    <property type="match status" value="1"/>
</dbReference>
<dbReference type="GeneID" id="30153610"/>
<feature type="region of interest" description="Disordered" evidence="2">
    <location>
        <begin position="26"/>
        <end position="45"/>
    </location>
</feature>
<dbReference type="SMART" id="SM00360">
    <property type="entry name" value="RRM"/>
    <property type="match status" value="1"/>
</dbReference>